<proteinExistence type="predicted"/>
<feature type="compositionally biased region" description="Low complexity" evidence="1">
    <location>
        <begin position="1"/>
        <end position="20"/>
    </location>
</feature>
<evidence type="ECO:0000256" key="2">
    <source>
        <dbReference type="SAM" id="Phobius"/>
    </source>
</evidence>
<gene>
    <name evidence="5" type="ORF">CV019_00125</name>
    <name evidence="4" type="ORF">RO950_02280</name>
</gene>
<feature type="region of interest" description="Disordered" evidence="1">
    <location>
        <begin position="1"/>
        <end position="31"/>
    </location>
</feature>
<keyword evidence="5" id="KW-0645">Protease</keyword>
<dbReference type="AlphaFoldDB" id="A0A2A1K9Q5"/>
<dbReference type="InterPro" id="IPR003675">
    <property type="entry name" value="Rce1/LyrA-like_dom"/>
</dbReference>
<evidence type="ECO:0000313" key="6">
    <source>
        <dbReference type="Proteomes" id="UP000238153"/>
    </source>
</evidence>
<dbReference type="STRING" id="1283.ShL2_00204"/>
<dbReference type="PANTHER" id="PTHR36435">
    <property type="entry name" value="SLR1288 PROTEIN"/>
    <property type="match status" value="1"/>
</dbReference>
<dbReference type="Proteomes" id="UP000238153">
    <property type="component" value="Unassembled WGS sequence"/>
</dbReference>
<sequence length="272" mass="31504">MMNHQNMDTISNTTSSSNEDNSTKDHIHTEKRRPTGNKFVRALIFIGWMLLIQIPIVSSMFIYSFSIYMDTLTCTLVTIIYFILAAVIIWLVRGYYKRHTYEKPKKFTGKDIAVNVGWAVLLRLIVIGMSYLMLFATGSMQTQNDKMLLGDMNAAKPTPDQLGQVFPLIVFVLTITFVAPYLEELVYRGIFKEILFKRTRFWLPFILSSLIFASQHGISNWVAILMYTMMGMIFYLAYHRRKNVRDSMMVHMIHNGVSGIMVLVSYFMVFFS</sequence>
<dbReference type="RefSeq" id="WP_011274615.1">
    <property type="nucleotide sequence ID" value="NZ_BKAY01000005.1"/>
</dbReference>
<evidence type="ECO:0000313" key="7">
    <source>
        <dbReference type="Proteomes" id="UP001269271"/>
    </source>
</evidence>
<keyword evidence="5" id="KW-0378">Hydrolase</keyword>
<evidence type="ECO:0000259" key="3">
    <source>
        <dbReference type="Pfam" id="PF02517"/>
    </source>
</evidence>
<evidence type="ECO:0000313" key="5">
    <source>
        <dbReference type="EMBL" id="PPJ80646.1"/>
    </source>
</evidence>
<reference evidence="5 6" key="1">
    <citation type="submission" date="2017-11" db="EMBL/GenBank/DDBJ databases">
        <authorList>
            <person name="Founou R.C."/>
            <person name="Founou L."/>
            <person name="Allam M."/>
            <person name="Ismail A."/>
            <person name="Essack S.Y."/>
        </authorList>
    </citation>
    <scope>NUCLEOTIDE SEQUENCE [LARGE SCALE GENOMIC DNA]</scope>
    <source>
        <strain evidence="5 6">G811N2B1</strain>
    </source>
</reference>
<dbReference type="EMBL" id="PGWX01000015">
    <property type="protein sequence ID" value="PPJ80646.1"/>
    <property type="molecule type" value="Genomic_DNA"/>
</dbReference>
<dbReference type="KEGG" id="shh:ShL2_00204"/>
<feature type="transmembrane region" description="Helical" evidence="2">
    <location>
        <begin position="112"/>
        <end position="134"/>
    </location>
</feature>
<protein>
    <submittedName>
        <fullName evidence="5">CPBP family intramembrane metalloprotease</fullName>
    </submittedName>
    <submittedName>
        <fullName evidence="4">Type II CAAX endopeptidase family protein</fullName>
    </submittedName>
</protein>
<feature type="transmembrane region" description="Helical" evidence="2">
    <location>
        <begin position="194"/>
        <end position="212"/>
    </location>
</feature>
<dbReference type="Pfam" id="PF02517">
    <property type="entry name" value="Rce1-like"/>
    <property type="match status" value="1"/>
</dbReference>
<dbReference type="GO" id="GO:0080120">
    <property type="term" value="P:CAAX-box protein maturation"/>
    <property type="evidence" value="ECO:0007669"/>
    <property type="project" value="UniProtKB-ARBA"/>
</dbReference>
<keyword evidence="2" id="KW-1133">Transmembrane helix</keyword>
<reference evidence="4 7" key="2">
    <citation type="submission" date="2023-08" db="EMBL/GenBank/DDBJ databases">
        <title>Genomic surveillance of Staphylococcus haemolyticus neonatal outbreak in southern France.</title>
        <authorList>
            <person name="Magnan C."/>
            <person name="Morsli M."/>
            <person name="Thiery B."/>
            <person name="Salipante F."/>
            <person name="Attar J."/>
            <person name="Massimo D.M."/>
            <person name="Ory J."/>
            <person name="Pantel A."/>
            <person name="Lavigne J.-P."/>
        </authorList>
    </citation>
    <scope>NUCLEOTIDE SEQUENCE [LARGE SCALE GENOMIC DNA]</scope>
    <source>
        <strain evidence="4 7">NSH026</strain>
    </source>
</reference>
<keyword evidence="2" id="KW-0812">Transmembrane</keyword>
<evidence type="ECO:0000256" key="1">
    <source>
        <dbReference type="SAM" id="MobiDB-lite"/>
    </source>
</evidence>
<accession>A0A2A1K9Q5</accession>
<evidence type="ECO:0000313" key="4">
    <source>
        <dbReference type="EMBL" id="MDT4285849.1"/>
    </source>
</evidence>
<keyword evidence="2" id="KW-0472">Membrane</keyword>
<dbReference type="GO" id="GO:0006508">
    <property type="term" value="P:proteolysis"/>
    <property type="evidence" value="ECO:0007669"/>
    <property type="project" value="UniProtKB-KW"/>
</dbReference>
<dbReference type="OMA" id="IMEELAF"/>
<dbReference type="PANTHER" id="PTHR36435:SF1">
    <property type="entry name" value="CAAX AMINO TERMINAL PROTEASE FAMILY PROTEIN"/>
    <property type="match status" value="1"/>
</dbReference>
<keyword evidence="5" id="KW-0482">Metalloprotease</keyword>
<dbReference type="GeneID" id="93779710"/>
<name>A0A2A1K9Q5_STAHA</name>
<dbReference type="Proteomes" id="UP001269271">
    <property type="component" value="Unassembled WGS sequence"/>
</dbReference>
<comment type="caution">
    <text evidence="5">The sequence shown here is derived from an EMBL/GenBank/DDBJ whole genome shotgun (WGS) entry which is preliminary data.</text>
</comment>
<feature type="transmembrane region" description="Helical" evidence="2">
    <location>
        <begin position="162"/>
        <end position="182"/>
    </location>
</feature>
<feature type="transmembrane region" description="Helical" evidence="2">
    <location>
        <begin position="218"/>
        <end position="238"/>
    </location>
</feature>
<dbReference type="GO" id="GO:0008237">
    <property type="term" value="F:metallopeptidase activity"/>
    <property type="evidence" value="ECO:0007669"/>
    <property type="project" value="UniProtKB-KW"/>
</dbReference>
<feature type="transmembrane region" description="Helical" evidence="2">
    <location>
        <begin position="67"/>
        <end position="92"/>
    </location>
</feature>
<feature type="domain" description="CAAX prenyl protease 2/Lysostaphin resistance protein A-like" evidence="3">
    <location>
        <begin position="168"/>
        <end position="256"/>
    </location>
</feature>
<organism evidence="5 6">
    <name type="scientific">Staphylococcus haemolyticus</name>
    <dbReference type="NCBI Taxonomy" id="1283"/>
    <lineage>
        <taxon>Bacteria</taxon>
        <taxon>Bacillati</taxon>
        <taxon>Bacillota</taxon>
        <taxon>Bacilli</taxon>
        <taxon>Bacillales</taxon>
        <taxon>Staphylococcaceae</taxon>
        <taxon>Staphylococcus</taxon>
    </lineage>
</organism>
<keyword evidence="7" id="KW-1185">Reference proteome</keyword>
<dbReference type="GO" id="GO:0004175">
    <property type="term" value="F:endopeptidase activity"/>
    <property type="evidence" value="ECO:0007669"/>
    <property type="project" value="UniProtKB-ARBA"/>
</dbReference>
<feature type="transmembrane region" description="Helical" evidence="2">
    <location>
        <begin position="250"/>
        <end position="271"/>
    </location>
</feature>
<dbReference type="InterPro" id="IPR052710">
    <property type="entry name" value="CAAX_protease"/>
</dbReference>
<feature type="transmembrane region" description="Helical" evidence="2">
    <location>
        <begin position="39"/>
        <end position="61"/>
    </location>
</feature>
<dbReference type="EMBL" id="JAVSOO010000004">
    <property type="protein sequence ID" value="MDT4285849.1"/>
    <property type="molecule type" value="Genomic_DNA"/>
</dbReference>